<protein>
    <submittedName>
        <fullName evidence="2">Beta-lactamase family protein</fullName>
    </submittedName>
</protein>
<sequence length="606" mass="64364">MFGMKNTLGWLLFFSWVAALSLIAQETLWVPHFTQSPDTWETHLALVNAGDAAVHVSVEAYDASGATLGSVSLDLAAGEGRDQNIATLFPNMTDARGWLRLTGSRAGLSGLMRFQHRLGGGTASLPLFTESGRDWVLPLLTNDNTFSSGLAVVNPSDQNVSLALTLTDYAGSTPATVTRDLAPRGKLVAMARDLFGEAVPAKSSLSLRADGEVAAFALSFSPTVDQIVAVPGRQTALPALDGTLSADIQAAVTAGSLPGLAAAVVVDGKVAWQKGFGFADVAAQRPVTTQTPFLLASISKAITAVVFMKAVEQGFLTLDDPLNEYLPFVLDNPAVSGETIRFSHLLTHTSGIIDNEAVTEQSYTYGADSPISLGSFLQDYLVAGGAHYDAEANFLDAAPGSLSDYSNIASALVGYGIARATQTDFAQFSQTTLFEPLNMNHTGWFLRDVGDKQPAIPYRVPAAGRFEALQHYGFPDYPNGQCRASVADLAVFLAMVMNGGEINGTRVLTGDSVAAMQEAQPVPIPADIEAQGLMWFTMRDYGRTLVGHDGGEEGADTFMFFDPAAGIGVITLVNGDGDGLDQDALDQIRRRLFDYGAALKRMKKRS</sequence>
<evidence type="ECO:0000313" key="2">
    <source>
        <dbReference type="EMBL" id="MBO1319053.1"/>
    </source>
</evidence>
<dbReference type="InterPro" id="IPR001466">
    <property type="entry name" value="Beta-lactam-related"/>
</dbReference>
<dbReference type="EMBL" id="JAFREP010000008">
    <property type="protein sequence ID" value="MBO1319053.1"/>
    <property type="molecule type" value="Genomic_DNA"/>
</dbReference>
<dbReference type="InterPro" id="IPR050789">
    <property type="entry name" value="Diverse_Enzym_Activities"/>
</dbReference>
<dbReference type="PANTHER" id="PTHR43283">
    <property type="entry name" value="BETA-LACTAMASE-RELATED"/>
    <property type="match status" value="1"/>
</dbReference>
<dbReference type="PANTHER" id="PTHR43283:SF18">
    <property type="match status" value="1"/>
</dbReference>
<proteinExistence type="predicted"/>
<feature type="domain" description="Beta-lactamase-related" evidence="1">
    <location>
        <begin position="246"/>
        <end position="587"/>
    </location>
</feature>
<dbReference type="Proteomes" id="UP000664417">
    <property type="component" value="Unassembled WGS sequence"/>
</dbReference>
<dbReference type="Pfam" id="PF00144">
    <property type="entry name" value="Beta-lactamase"/>
    <property type="match status" value="1"/>
</dbReference>
<evidence type="ECO:0000313" key="3">
    <source>
        <dbReference type="Proteomes" id="UP000664417"/>
    </source>
</evidence>
<dbReference type="Gene3D" id="3.40.710.10">
    <property type="entry name" value="DD-peptidase/beta-lactamase superfamily"/>
    <property type="match status" value="1"/>
</dbReference>
<keyword evidence="3" id="KW-1185">Reference proteome</keyword>
<name>A0A8J7U293_9BACT</name>
<comment type="caution">
    <text evidence="2">The sequence shown here is derived from an EMBL/GenBank/DDBJ whole genome shotgun (WGS) entry which is preliminary data.</text>
</comment>
<dbReference type="AlphaFoldDB" id="A0A8J7U293"/>
<accession>A0A8J7U293</accession>
<dbReference type="SUPFAM" id="SSF56601">
    <property type="entry name" value="beta-lactamase/transpeptidase-like"/>
    <property type="match status" value="1"/>
</dbReference>
<reference evidence="2" key="1">
    <citation type="submission" date="2021-03" db="EMBL/GenBank/DDBJ databases">
        <authorList>
            <person name="Wang G."/>
        </authorList>
    </citation>
    <scope>NUCLEOTIDE SEQUENCE</scope>
    <source>
        <strain evidence="2">KCTC 12899</strain>
    </source>
</reference>
<organism evidence="2 3">
    <name type="scientific">Acanthopleuribacter pedis</name>
    <dbReference type="NCBI Taxonomy" id="442870"/>
    <lineage>
        <taxon>Bacteria</taxon>
        <taxon>Pseudomonadati</taxon>
        <taxon>Acidobacteriota</taxon>
        <taxon>Holophagae</taxon>
        <taxon>Acanthopleuribacterales</taxon>
        <taxon>Acanthopleuribacteraceae</taxon>
        <taxon>Acanthopleuribacter</taxon>
    </lineage>
</organism>
<dbReference type="InterPro" id="IPR012338">
    <property type="entry name" value="Beta-lactam/transpept-like"/>
</dbReference>
<evidence type="ECO:0000259" key="1">
    <source>
        <dbReference type="Pfam" id="PF00144"/>
    </source>
</evidence>
<gene>
    <name evidence="2" type="ORF">J3U88_11340</name>
</gene>